<organism evidence="8">
    <name type="scientific">Ostreococcus tauri</name>
    <name type="common">Marine green alga</name>
    <dbReference type="NCBI Taxonomy" id="70448"/>
    <lineage>
        <taxon>Eukaryota</taxon>
        <taxon>Viridiplantae</taxon>
        <taxon>Chlorophyta</taxon>
        <taxon>Mamiellophyceae</taxon>
        <taxon>Mamiellales</taxon>
        <taxon>Bathycoccaceae</taxon>
        <taxon>Ostreococcus</taxon>
    </lineage>
</organism>
<evidence type="ECO:0000256" key="2">
    <source>
        <dbReference type="ARBA" id="ARBA00023127"/>
    </source>
</evidence>
<keyword evidence="1" id="KW-0132">Cell division</keyword>
<accession>Q5SCB7</accession>
<feature type="domain" description="Cyclin C-terminal" evidence="7">
    <location>
        <begin position="222"/>
        <end position="339"/>
    </location>
</feature>
<gene>
    <name evidence="8" type="primary">CycA</name>
    <name evidence="9" type="ORF">OT_ostta02g00150</name>
</gene>
<evidence type="ECO:0000259" key="7">
    <source>
        <dbReference type="SMART" id="SM01332"/>
    </source>
</evidence>
<dbReference type="InterPro" id="IPR006671">
    <property type="entry name" value="Cyclin_N"/>
</dbReference>
<dbReference type="STRING" id="70448.Q5SCB7"/>
<dbReference type="CDD" id="cd20537">
    <property type="entry name" value="CYCLIN_CCNO-like_rpt2"/>
    <property type="match status" value="1"/>
</dbReference>
<evidence type="ECO:0000259" key="6">
    <source>
        <dbReference type="SMART" id="SM00385"/>
    </source>
</evidence>
<keyword evidence="10" id="KW-1185">Reference proteome</keyword>
<evidence type="ECO:0000256" key="5">
    <source>
        <dbReference type="SAM" id="MobiDB-lite"/>
    </source>
</evidence>
<dbReference type="InterPro" id="IPR013763">
    <property type="entry name" value="Cyclin-like_dom"/>
</dbReference>
<dbReference type="FunFam" id="1.10.472.10:FF:000001">
    <property type="entry name" value="G2/mitotic-specific cyclin"/>
    <property type="match status" value="1"/>
</dbReference>
<dbReference type="PANTHER" id="PTHR10177">
    <property type="entry name" value="CYCLINS"/>
    <property type="match status" value="1"/>
</dbReference>
<dbReference type="SUPFAM" id="SSF47954">
    <property type="entry name" value="Cyclin-like"/>
    <property type="match status" value="2"/>
</dbReference>
<dbReference type="RefSeq" id="XP_003074742.1">
    <property type="nucleotide sequence ID" value="XM_003074694.1"/>
</dbReference>
<dbReference type="InterPro" id="IPR036915">
    <property type="entry name" value="Cyclin-like_sf"/>
</dbReference>
<dbReference type="SMART" id="SM00385">
    <property type="entry name" value="CYCLIN"/>
    <property type="match status" value="2"/>
</dbReference>
<evidence type="ECO:0000256" key="1">
    <source>
        <dbReference type="ARBA" id="ARBA00022618"/>
    </source>
</evidence>
<evidence type="ECO:0000313" key="9">
    <source>
        <dbReference type="EMBL" id="CAL52000.2"/>
    </source>
</evidence>
<evidence type="ECO:0000256" key="3">
    <source>
        <dbReference type="ARBA" id="ARBA00023306"/>
    </source>
</evidence>
<dbReference type="KEGG" id="ota:OT_ostta02g00150"/>
<dbReference type="OrthoDB" id="498396at2759"/>
<dbReference type="InParanoid" id="Q5SCB7"/>
<dbReference type="EMBL" id="CAID01000002">
    <property type="protein sequence ID" value="CAL52000.2"/>
    <property type="molecule type" value="Genomic_DNA"/>
</dbReference>
<keyword evidence="3" id="KW-0131">Cell cycle</keyword>
<reference evidence="8" key="1">
    <citation type="journal article" date="2005" name="Mol. Biol. Evol.">
        <title>Genome-wide analysis of core cell cycle genes in the unicellular green alga Ostreococcus tauri.</title>
        <authorList>
            <person name="Robbens S."/>
            <person name="Khadaroo B."/>
            <person name="Camasses A."/>
            <person name="Derelle E."/>
            <person name="Ferraz C."/>
            <person name="Inze D."/>
            <person name="Van de Peer Y."/>
            <person name="Moreau H."/>
        </authorList>
    </citation>
    <scope>NUCLEOTIDE SEQUENCE</scope>
</reference>
<dbReference type="InterPro" id="IPR004367">
    <property type="entry name" value="Cyclin_C-dom"/>
</dbReference>
<dbReference type="AlphaFoldDB" id="Q5SCB7"/>
<feature type="region of interest" description="Disordered" evidence="5">
    <location>
        <begin position="1"/>
        <end position="22"/>
    </location>
</feature>
<reference evidence="9" key="3">
    <citation type="journal article" date="2014" name="BMC Genomics">
        <title>An improved genome of the model marine alga Ostreococcus tauri unfolds by assessing Illumina de novo assemblies.</title>
        <authorList>
            <person name="Blanc-Mathieu R."/>
            <person name="Verhelst B."/>
            <person name="Derelle E."/>
            <person name="Rombauts S."/>
            <person name="Bouget F.Y."/>
            <person name="Carre I."/>
            <person name="Chateau A."/>
            <person name="Eyre-Walker A."/>
            <person name="Grimsley N."/>
            <person name="Moreau H."/>
            <person name="Piegu B."/>
            <person name="Rivals E."/>
            <person name="Schackwitz W."/>
            <person name="Van de Peer Y."/>
            <person name="Piganeau G."/>
        </authorList>
    </citation>
    <scope>NUCLEOTIDE SEQUENCE</scope>
    <source>
        <strain evidence="9">RCC4221</strain>
    </source>
</reference>
<evidence type="ECO:0000313" key="8">
    <source>
        <dbReference type="EMBL" id="AAV68599.1"/>
    </source>
</evidence>
<keyword evidence="2 4" id="KW-0195">Cyclin</keyword>
<name>Q5SCB7_OSTTA</name>
<dbReference type="GO" id="GO:0051301">
    <property type="term" value="P:cell division"/>
    <property type="evidence" value="ECO:0007669"/>
    <property type="project" value="UniProtKB-KW"/>
</dbReference>
<dbReference type="OMA" id="ENPQMVN"/>
<dbReference type="Pfam" id="PF02984">
    <property type="entry name" value="Cyclin_C"/>
    <property type="match status" value="1"/>
</dbReference>
<feature type="domain" description="Cyclin-like" evidence="6">
    <location>
        <begin position="129"/>
        <end position="213"/>
    </location>
</feature>
<feature type="domain" description="Cyclin-like" evidence="6">
    <location>
        <begin position="226"/>
        <end position="308"/>
    </location>
</feature>
<dbReference type="GeneID" id="9837089"/>
<dbReference type="EMBL" id="AY675097">
    <property type="protein sequence ID" value="AAV68599.1"/>
    <property type="molecule type" value="Genomic_DNA"/>
</dbReference>
<dbReference type="InterPro" id="IPR039361">
    <property type="entry name" value="Cyclin"/>
</dbReference>
<evidence type="ECO:0000256" key="4">
    <source>
        <dbReference type="RuleBase" id="RU000383"/>
    </source>
</evidence>
<feature type="region of interest" description="Disordered" evidence="5">
    <location>
        <begin position="37"/>
        <end position="67"/>
    </location>
</feature>
<sequence length="368" mass="41827">MISFQKNYDVEIPPTGAPGEMAYGKKQRITSALRDLTNGELDNTRRRAPRPVQFSQVHPAEDIDTGLKSKDETSVIRRLHSPDVADIDDMQLAIAEDIHASLLKTQAFLVASKRFPPEISTSMRNILVDWMIEVAEEYKLVPETLFLSVMYTDVCLQEMNIHRSELQLLGTTCIMVAAKYEEIYAPPIDELCYITDNSYTRSQIIKMERAVLKCLEFSLTRTTVNTFLTFYLSRIHTSTRCSSLAAFLAELTLMCQTFLDFTPAVVATAAIFLAEYNLSDARPRILELDLFELLDNNQLTRCIESMNKEFASYDAEKFHALHEKYSSQKYNEVATVVAKGNPLAMLKQKCTIQRGAGRPNEQNIHREV</sequence>
<proteinExistence type="inferred from homology"/>
<evidence type="ECO:0000313" key="10">
    <source>
        <dbReference type="Proteomes" id="UP000009170"/>
    </source>
</evidence>
<dbReference type="Proteomes" id="UP000009170">
    <property type="component" value="Unassembled WGS sequence"/>
</dbReference>
<comment type="similarity">
    <text evidence="4">Belongs to the cyclin family.</text>
</comment>
<dbReference type="SMART" id="SM01332">
    <property type="entry name" value="Cyclin_C"/>
    <property type="match status" value="1"/>
</dbReference>
<dbReference type="Pfam" id="PF00134">
    <property type="entry name" value="Cyclin_N"/>
    <property type="match status" value="1"/>
</dbReference>
<accession>Q01FA1</accession>
<reference evidence="9 10" key="2">
    <citation type="journal article" date="2006" name="Proc. Natl. Acad. Sci. U.S.A.">
        <title>Genome analysis of the smallest free-living eukaryote Ostreococcus tauri unveils many unique features.</title>
        <authorList>
            <person name="Derelle E."/>
            <person name="Ferraz C."/>
            <person name="Rombauts S."/>
            <person name="Rouze P."/>
            <person name="Worden A.Z."/>
            <person name="Robbens S."/>
            <person name="Partensky F."/>
            <person name="Degroeve S."/>
            <person name="Echeynie S."/>
            <person name="Cooke R."/>
            <person name="Saeys Y."/>
            <person name="Wuyts J."/>
            <person name="Jabbari K."/>
            <person name="Bowler C."/>
            <person name="Panaud O."/>
            <person name="Piegu B."/>
            <person name="Ball S.G."/>
            <person name="Ral J.-P."/>
            <person name="Bouget F.-Y."/>
            <person name="Piganeau G."/>
            <person name="De Baets B."/>
            <person name="Picard A."/>
            <person name="Delseny M."/>
            <person name="Demaille J."/>
            <person name="Van de Peer Y."/>
            <person name="Moreau H."/>
        </authorList>
    </citation>
    <scope>NUCLEOTIDE SEQUENCE [LARGE SCALE GENOMIC DNA]</scope>
    <source>
        <strain evidence="9 10">OTTH0595</strain>
    </source>
</reference>
<protein>
    <submittedName>
        <fullName evidence="8 9">Cyclin A</fullName>
    </submittedName>
</protein>
<dbReference type="Gene3D" id="1.10.472.10">
    <property type="entry name" value="Cyclin-like"/>
    <property type="match status" value="2"/>
</dbReference>